<comment type="subcellular location">
    <subcellularLocation>
        <location evidence="1 7">Cell membrane</location>
        <topology evidence="1 7">Multi-pass membrane protein</topology>
    </subcellularLocation>
</comment>
<feature type="transmembrane region" description="Helical" evidence="7">
    <location>
        <begin position="163"/>
        <end position="185"/>
    </location>
</feature>
<evidence type="ECO:0000256" key="7">
    <source>
        <dbReference type="RuleBase" id="RU363032"/>
    </source>
</evidence>
<dbReference type="CDD" id="cd06261">
    <property type="entry name" value="TM_PBP2"/>
    <property type="match status" value="1"/>
</dbReference>
<evidence type="ECO:0000256" key="5">
    <source>
        <dbReference type="ARBA" id="ARBA00022989"/>
    </source>
</evidence>
<evidence type="ECO:0000256" key="6">
    <source>
        <dbReference type="ARBA" id="ARBA00023136"/>
    </source>
</evidence>
<comment type="similarity">
    <text evidence="7">Belongs to the binding-protein-dependent transport system permease family.</text>
</comment>
<evidence type="ECO:0000256" key="3">
    <source>
        <dbReference type="ARBA" id="ARBA00022475"/>
    </source>
</evidence>
<dbReference type="InterPro" id="IPR051393">
    <property type="entry name" value="ABC_transporter_permease"/>
</dbReference>
<feature type="transmembrane region" description="Helical" evidence="7">
    <location>
        <begin position="273"/>
        <end position="293"/>
    </location>
</feature>
<dbReference type="EMBL" id="JAEKJA010000008">
    <property type="protein sequence ID" value="MBJ3776362.1"/>
    <property type="molecule type" value="Genomic_DNA"/>
</dbReference>
<dbReference type="PANTHER" id="PTHR30193:SF37">
    <property type="entry name" value="INNER MEMBRANE ABC TRANSPORTER PERMEASE PROTEIN YCJO"/>
    <property type="match status" value="1"/>
</dbReference>
<evidence type="ECO:0000256" key="2">
    <source>
        <dbReference type="ARBA" id="ARBA00022448"/>
    </source>
</evidence>
<feature type="transmembrane region" description="Helical" evidence="7">
    <location>
        <begin position="81"/>
        <end position="103"/>
    </location>
</feature>
<dbReference type="InterPro" id="IPR000515">
    <property type="entry name" value="MetI-like"/>
</dbReference>
<dbReference type="Pfam" id="PF00528">
    <property type="entry name" value="BPD_transp_1"/>
    <property type="match status" value="1"/>
</dbReference>
<dbReference type="PANTHER" id="PTHR30193">
    <property type="entry name" value="ABC TRANSPORTER PERMEASE PROTEIN"/>
    <property type="match status" value="1"/>
</dbReference>
<dbReference type="GO" id="GO:0055085">
    <property type="term" value="P:transmembrane transport"/>
    <property type="evidence" value="ECO:0007669"/>
    <property type="project" value="InterPro"/>
</dbReference>
<evidence type="ECO:0000313" key="10">
    <source>
        <dbReference type="Proteomes" id="UP000609531"/>
    </source>
</evidence>
<keyword evidence="5 7" id="KW-1133">Transmembrane helix</keyword>
<sequence length="297" mass="32684">MRDRFAIFGAKSQEWLVGLLLIVPAFLALLFLRVIPAGIAVWESLHQRSFFNPDEKMFVGLDNFVFLFTTSPTFLKSMLVTLVFVTVTVAVQTVVALMLALLFTQRGWGMSFWRTLVFLPITIPVAVSAVVWGTAMRGDGIINAALERIGIPAQPFLASSDQALWSVVIIASWIGVGYWMVFLIAGLRDIPDDVKDAAALDGAGPLRTFFSITLPLLKRPLAFVVVANTVANFLQFVPAAILTQGGPENSTRFVMYEIYTQAYVQGDVSLADAQIVLVLIVLLAIVALQFRLLRSKE</sequence>
<keyword evidence="6 7" id="KW-0472">Membrane</keyword>
<evidence type="ECO:0000256" key="1">
    <source>
        <dbReference type="ARBA" id="ARBA00004651"/>
    </source>
</evidence>
<name>A0A934IQC9_9HYPH</name>
<feature type="domain" description="ABC transmembrane type-1" evidence="8">
    <location>
        <begin position="78"/>
        <end position="287"/>
    </location>
</feature>
<dbReference type="Gene3D" id="1.10.3720.10">
    <property type="entry name" value="MetI-like"/>
    <property type="match status" value="1"/>
</dbReference>
<feature type="transmembrane region" description="Helical" evidence="7">
    <location>
        <begin position="15"/>
        <end position="36"/>
    </location>
</feature>
<comment type="caution">
    <text evidence="9">The sequence shown here is derived from an EMBL/GenBank/DDBJ whole genome shotgun (WGS) entry which is preliminary data.</text>
</comment>
<gene>
    <name evidence="9" type="ORF">JCR33_11715</name>
</gene>
<reference evidence="9" key="1">
    <citation type="submission" date="2020-12" db="EMBL/GenBank/DDBJ databases">
        <title>Bacterial taxonomy.</title>
        <authorList>
            <person name="Pan X."/>
        </authorList>
    </citation>
    <scope>NUCLEOTIDE SEQUENCE</scope>
    <source>
        <strain evidence="9">B2012</strain>
    </source>
</reference>
<evidence type="ECO:0000259" key="8">
    <source>
        <dbReference type="PROSITE" id="PS50928"/>
    </source>
</evidence>
<feature type="transmembrane region" description="Helical" evidence="7">
    <location>
        <begin position="221"/>
        <end position="242"/>
    </location>
</feature>
<proteinExistence type="inferred from homology"/>
<dbReference type="SUPFAM" id="SSF161098">
    <property type="entry name" value="MetI-like"/>
    <property type="match status" value="1"/>
</dbReference>
<dbReference type="AlphaFoldDB" id="A0A934IQC9"/>
<evidence type="ECO:0000313" key="9">
    <source>
        <dbReference type="EMBL" id="MBJ3776362.1"/>
    </source>
</evidence>
<dbReference type="GO" id="GO:0005886">
    <property type="term" value="C:plasma membrane"/>
    <property type="evidence" value="ECO:0007669"/>
    <property type="project" value="UniProtKB-SubCell"/>
</dbReference>
<keyword evidence="3" id="KW-1003">Cell membrane</keyword>
<dbReference type="InterPro" id="IPR035906">
    <property type="entry name" value="MetI-like_sf"/>
</dbReference>
<evidence type="ECO:0000256" key="4">
    <source>
        <dbReference type="ARBA" id="ARBA00022692"/>
    </source>
</evidence>
<dbReference type="Proteomes" id="UP000609531">
    <property type="component" value="Unassembled WGS sequence"/>
</dbReference>
<keyword evidence="4 7" id="KW-0812">Transmembrane</keyword>
<organism evidence="9 10">
    <name type="scientific">Acuticoccus mangrovi</name>
    <dbReference type="NCBI Taxonomy" id="2796142"/>
    <lineage>
        <taxon>Bacteria</taxon>
        <taxon>Pseudomonadati</taxon>
        <taxon>Pseudomonadota</taxon>
        <taxon>Alphaproteobacteria</taxon>
        <taxon>Hyphomicrobiales</taxon>
        <taxon>Amorphaceae</taxon>
        <taxon>Acuticoccus</taxon>
    </lineage>
</organism>
<dbReference type="PROSITE" id="PS50928">
    <property type="entry name" value="ABC_TM1"/>
    <property type="match status" value="1"/>
</dbReference>
<keyword evidence="10" id="KW-1185">Reference proteome</keyword>
<accession>A0A934IQC9</accession>
<protein>
    <submittedName>
        <fullName evidence="9">Sugar ABC transporter permease</fullName>
    </submittedName>
</protein>
<keyword evidence="2 7" id="KW-0813">Transport</keyword>
<feature type="transmembrane region" description="Helical" evidence="7">
    <location>
        <begin position="115"/>
        <end position="135"/>
    </location>
</feature>
<dbReference type="RefSeq" id="WP_198882264.1">
    <property type="nucleotide sequence ID" value="NZ_JAEKJA010000008.1"/>
</dbReference>